<sequence>MLNILWLSPNFNHYKARFLNHLSSDSDIQLTVLSGSGRERYGDKELDQEWGFTLMKVDVPKKQFGRSIKVKHEIDVICDQFDWIMLPAEKKNLSLFHFILTKRKKTSTFKIFSYNHEALKSGNKFLSITDKMLTKYYYHKLDRVVFYSESACQNAIRKGLIKSEKAFWANNTIDSSEVDKYYSFQMPPEGHPIILFIGRLISSKRVTDLFTYYKELKKQHSNLKLEIIGDGPERNIVEDSVVKDRDILWHGTLVEEDKIAPIMQRCSMVFVPGLSGLSINHAFAYGRPYLTMKAEKHGPELDYLIHGKNGYILEGILDKDIQIINELIFDRVKLEQFCINAKQKGEELSVENWVKQVKSSLLHE</sequence>
<dbReference type="EMBL" id="POWF01000003">
    <property type="protein sequence ID" value="PNQ73283.1"/>
    <property type="molecule type" value="Genomic_DNA"/>
</dbReference>
<dbReference type="PANTHER" id="PTHR45947">
    <property type="entry name" value="SULFOQUINOVOSYL TRANSFERASE SQD2"/>
    <property type="match status" value="1"/>
</dbReference>
<dbReference type="OrthoDB" id="9790710at2"/>
<protein>
    <submittedName>
        <fullName evidence="1">Uncharacterized protein</fullName>
    </submittedName>
</protein>
<dbReference type="SUPFAM" id="SSF53756">
    <property type="entry name" value="UDP-Glycosyltransferase/glycogen phosphorylase"/>
    <property type="match status" value="1"/>
</dbReference>
<proteinExistence type="predicted"/>
<evidence type="ECO:0000313" key="2">
    <source>
        <dbReference type="Proteomes" id="UP000236641"/>
    </source>
</evidence>
<dbReference type="RefSeq" id="WP_103051806.1">
    <property type="nucleotide sequence ID" value="NZ_POWF01000003.1"/>
</dbReference>
<dbReference type="Gene3D" id="3.40.50.2000">
    <property type="entry name" value="Glycogen Phosphorylase B"/>
    <property type="match status" value="2"/>
</dbReference>
<dbReference type="CDD" id="cd03801">
    <property type="entry name" value="GT4_PimA-like"/>
    <property type="match status" value="1"/>
</dbReference>
<dbReference type="Pfam" id="PF13692">
    <property type="entry name" value="Glyco_trans_1_4"/>
    <property type="match status" value="1"/>
</dbReference>
<dbReference type="InterPro" id="IPR050194">
    <property type="entry name" value="Glycosyltransferase_grp1"/>
</dbReference>
<accession>A0A2K1DZ31</accession>
<comment type="caution">
    <text evidence="1">The sequence shown here is derived from an EMBL/GenBank/DDBJ whole genome shotgun (WGS) entry which is preliminary data.</text>
</comment>
<keyword evidence="2" id="KW-1185">Reference proteome</keyword>
<evidence type="ECO:0000313" key="1">
    <source>
        <dbReference type="EMBL" id="PNQ73283.1"/>
    </source>
</evidence>
<dbReference type="AlphaFoldDB" id="A0A2K1DZ31"/>
<organism evidence="1 2">
    <name type="scientific">Hanstruepera neustonica</name>
    <dbReference type="NCBI Taxonomy" id="1445657"/>
    <lineage>
        <taxon>Bacteria</taxon>
        <taxon>Pseudomonadati</taxon>
        <taxon>Bacteroidota</taxon>
        <taxon>Flavobacteriia</taxon>
        <taxon>Flavobacteriales</taxon>
        <taxon>Flavobacteriaceae</taxon>
        <taxon>Hanstruepera</taxon>
    </lineage>
</organism>
<dbReference type="GO" id="GO:0016757">
    <property type="term" value="F:glycosyltransferase activity"/>
    <property type="evidence" value="ECO:0007669"/>
    <property type="project" value="TreeGrafter"/>
</dbReference>
<name>A0A2K1DZ31_9FLAO</name>
<reference evidence="1 2" key="1">
    <citation type="submission" date="2018-01" db="EMBL/GenBank/DDBJ databases">
        <title>The draft genome of Hanstruepera neustonica JCM19743.</title>
        <authorList>
            <person name="He R.-H."/>
            <person name="Du Z.-J."/>
        </authorList>
    </citation>
    <scope>NUCLEOTIDE SEQUENCE [LARGE SCALE GENOMIC DNA]</scope>
    <source>
        <strain evidence="1 2">JCM19743</strain>
    </source>
</reference>
<gene>
    <name evidence="1" type="ORF">C1T31_07120</name>
</gene>
<dbReference type="PANTHER" id="PTHR45947:SF3">
    <property type="entry name" value="SULFOQUINOVOSYL TRANSFERASE SQD2"/>
    <property type="match status" value="1"/>
</dbReference>
<dbReference type="Proteomes" id="UP000236641">
    <property type="component" value="Unassembled WGS sequence"/>
</dbReference>